<dbReference type="SUPFAM" id="SSF52980">
    <property type="entry name" value="Restriction endonuclease-like"/>
    <property type="match status" value="1"/>
</dbReference>
<evidence type="ECO:0000313" key="2">
    <source>
        <dbReference type="EMBL" id="KJU83282.1"/>
    </source>
</evidence>
<dbReference type="PANTHER" id="PTHR38753">
    <property type="entry name" value="SLR1441 PROTEIN"/>
    <property type="match status" value="1"/>
</dbReference>
<protein>
    <submittedName>
        <fullName evidence="2">Uncharacterized protein</fullName>
    </submittedName>
</protein>
<name>A0A0F3GNA7_9BACT</name>
<accession>A0A0F3GNA7</accession>
<evidence type="ECO:0000256" key="1">
    <source>
        <dbReference type="SAM" id="Coils"/>
    </source>
</evidence>
<dbReference type="EMBL" id="LACI01001968">
    <property type="protein sequence ID" value="KJU83282.1"/>
    <property type="molecule type" value="Genomic_DNA"/>
</dbReference>
<sequence length="258" mass="30360">MEQDRKFEEHIRQEKEAMEAFRQEMREKEARSDKIMEAFRQEMREKEARSDKAMEAFRQEMRAIKLDAVEQDRKFEEWIQKDKEEREKEREKERKAFERQINKVSADNAKLLGTLVENIIAPGAKPLIRQYFKCEPIDFRVRADKQRGASNCEVDILIISTDNAFMIEVKSKPDGRDVKKILAKAAILPTFFSECVDKQIIPMLASTFVDDNIIAYATRKGLHVVAYKQWEYLDILNFDAINERNREKDTSLPIDTSS</sequence>
<comment type="caution">
    <text evidence="2">The sequence shown here is derived from an EMBL/GenBank/DDBJ whole genome shotgun (WGS) entry which is preliminary data.</text>
</comment>
<feature type="coiled-coil region" evidence="1">
    <location>
        <begin position="11"/>
        <end position="56"/>
    </location>
</feature>
<dbReference type="PANTHER" id="PTHR38753:SF1">
    <property type="entry name" value="SLR1441 PROTEIN"/>
    <property type="match status" value="1"/>
</dbReference>
<gene>
    <name evidence="2" type="ORF">MBAV_004519</name>
</gene>
<dbReference type="AlphaFoldDB" id="A0A0F3GNA7"/>
<keyword evidence="3" id="KW-1185">Reference proteome</keyword>
<evidence type="ECO:0000313" key="3">
    <source>
        <dbReference type="Proteomes" id="UP000033423"/>
    </source>
</evidence>
<proteinExistence type="predicted"/>
<organism evidence="2 3">
    <name type="scientific">Candidatus Magnetobacterium bavaricum</name>
    <dbReference type="NCBI Taxonomy" id="29290"/>
    <lineage>
        <taxon>Bacteria</taxon>
        <taxon>Pseudomonadati</taxon>
        <taxon>Nitrospirota</taxon>
        <taxon>Thermodesulfovibrionia</taxon>
        <taxon>Thermodesulfovibrionales</taxon>
        <taxon>Candidatus Magnetobacteriaceae</taxon>
        <taxon>Candidatus Magnetobacterium</taxon>
    </lineage>
</organism>
<dbReference type="Proteomes" id="UP000033423">
    <property type="component" value="Unassembled WGS sequence"/>
</dbReference>
<reference evidence="2 3" key="1">
    <citation type="submission" date="2015-02" db="EMBL/GenBank/DDBJ databases">
        <title>Single-cell genomics of uncultivated deep-branching MTB reveals a conserved set of magnetosome genes.</title>
        <authorList>
            <person name="Kolinko S."/>
            <person name="Richter M."/>
            <person name="Glockner F.O."/>
            <person name="Brachmann A."/>
            <person name="Schuler D."/>
        </authorList>
    </citation>
    <scope>NUCLEOTIDE SEQUENCE [LARGE SCALE GENOMIC DNA]</scope>
    <source>
        <strain evidence="2">TM-1</strain>
    </source>
</reference>
<keyword evidence="1" id="KW-0175">Coiled coil</keyword>
<dbReference type="InterPro" id="IPR011335">
    <property type="entry name" value="Restrct_endonuc-II-like"/>
</dbReference>